<dbReference type="InterPro" id="IPR001245">
    <property type="entry name" value="Ser-Thr/Tyr_kinase_cat_dom"/>
</dbReference>
<dbReference type="GO" id="GO:0005524">
    <property type="term" value="F:ATP binding"/>
    <property type="evidence" value="ECO:0007669"/>
    <property type="project" value="UniProtKB-UniRule"/>
</dbReference>
<dbReference type="InterPro" id="IPR017441">
    <property type="entry name" value="Protein_kinase_ATP_BS"/>
</dbReference>
<keyword evidence="7" id="KW-0677">Repeat</keyword>
<keyword evidence="5 15" id="KW-0812">Transmembrane</keyword>
<dbReference type="GO" id="GO:0004674">
    <property type="term" value="F:protein serine/threonine kinase activity"/>
    <property type="evidence" value="ECO:0007669"/>
    <property type="project" value="UniProtKB-EC"/>
</dbReference>
<dbReference type="SMART" id="SM00369">
    <property type="entry name" value="LRR_TYP"/>
    <property type="match status" value="5"/>
</dbReference>
<keyword evidence="9 14" id="KW-0067">ATP-binding</keyword>
<evidence type="ECO:0000256" key="8">
    <source>
        <dbReference type="ARBA" id="ARBA00022741"/>
    </source>
</evidence>
<dbReference type="FunFam" id="3.80.10.10:FF:000534">
    <property type="entry name" value="Probably inactive leucine-rich repeat receptor-like protein kinase At5g06940"/>
    <property type="match status" value="1"/>
</dbReference>
<dbReference type="FunFam" id="3.30.200.20:FF:000652">
    <property type="entry name" value="probably inactive leucine-rich repeat receptor-like protein kinase At5g06940"/>
    <property type="match status" value="1"/>
</dbReference>
<keyword evidence="11 15" id="KW-0472">Membrane</keyword>
<evidence type="ECO:0000256" key="3">
    <source>
        <dbReference type="ARBA" id="ARBA00022614"/>
    </source>
</evidence>
<evidence type="ECO:0000256" key="14">
    <source>
        <dbReference type="PROSITE-ProRule" id="PRU10141"/>
    </source>
</evidence>
<feature type="domain" description="Protein kinase" evidence="16">
    <location>
        <begin position="652"/>
        <end position="931"/>
    </location>
</feature>
<evidence type="ECO:0000256" key="11">
    <source>
        <dbReference type="ARBA" id="ARBA00023136"/>
    </source>
</evidence>
<dbReference type="Pfam" id="PF13855">
    <property type="entry name" value="LRR_8"/>
    <property type="match status" value="1"/>
</dbReference>
<keyword evidence="10 15" id="KW-1133">Transmembrane helix</keyword>
<name>A0A4S8IIR9_MUSBA</name>
<comment type="caution">
    <text evidence="17">The sequence shown here is derived from an EMBL/GenBank/DDBJ whole genome shotgun (WGS) entry which is preliminary data.</text>
</comment>
<comment type="subcellular location">
    <subcellularLocation>
        <location evidence="1">Cell membrane</location>
        <topology evidence="1">Single-pass membrane protein</topology>
    </subcellularLocation>
    <subcellularLocation>
        <location evidence="2">Membrane</location>
        <topology evidence="2">Single-pass type I membrane protein</topology>
    </subcellularLocation>
</comment>
<proteinExistence type="predicted"/>
<dbReference type="STRING" id="52838.A0A4S8IIR9"/>
<dbReference type="Gene3D" id="3.80.10.10">
    <property type="entry name" value="Ribonuclease Inhibitor"/>
    <property type="match status" value="3"/>
</dbReference>
<evidence type="ECO:0000256" key="6">
    <source>
        <dbReference type="ARBA" id="ARBA00022729"/>
    </source>
</evidence>
<dbReference type="InterPro" id="IPR032675">
    <property type="entry name" value="LRR_dom_sf"/>
</dbReference>
<evidence type="ECO:0000313" key="17">
    <source>
        <dbReference type="EMBL" id="THU48233.1"/>
    </source>
</evidence>
<dbReference type="GO" id="GO:0005886">
    <property type="term" value="C:plasma membrane"/>
    <property type="evidence" value="ECO:0007669"/>
    <property type="project" value="UniProtKB-SubCell"/>
</dbReference>
<dbReference type="InterPro" id="IPR011009">
    <property type="entry name" value="Kinase-like_dom_sf"/>
</dbReference>
<dbReference type="PRINTS" id="PR00019">
    <property type="entry name" value="LEURICHRPT"/>
</dbReference>
<dbReference type="InterPro" id="IPR051716">
    <property type="entry name" value="Plant_RL_S/T_kinase"/>
</dbReference>
<dbReference type="PANTHER" id="PTHR48053">
    <property type="entry name" value="LEUCINE RICH REPEAT FAMILY PROTEIN, EXPRESSED"/>
    <property type="match status" value="1"/>
</dbReference>
<dbReference type="Pfam" id="PF08263">
    <property type="entry name" value="LRRNT_2"/>
    <property type="match status" value="1"/>
</dbReference>
<dbReference type="Pfam" id="PF07714">
    <property type="entry name" value="PK_Tyr_Ser-Thr"/>
    <property type="match status" value="1"/>
</dbReference>
<evidence type="ECO:0000256" key="4">
    <source>
        <dbReference type="ARBA" id="ARBA00022679"/>
    </source>
</evidence>
<dbReference type="InterPro" id="IPR003591">
    <property type="entry name" value="Leu-rich_rpt_typical-subtyp"/>
</dbReference>
<evidence type="ECO:0000256" key="7">
    <source>
        <dbReference type="ARBA" id="ARBA00022737"/>
    </source>
</evidence>
<evidence type="ECO:0000256" key="10">
    <source>
        <dbReference type="ARBA" id="ARBA00022989"/>
    </source>
</evidence>
<keyword evidence="12" id="KW-0675">Receptor</keyword>
<evidence type="ECO:0000256" key="15">
    <source>
        <dbReference type="SAM" id="Phobius"/>
    </source>
</evidence>
<dbReference type="PANTHER" id="PTHR48053:SF71">
    <property type="entry name" value="LEUCINE RICH REPEAT FAMILY PROTEIN, EXPRESSED"/>
    <property type="match status" value="1"/>
</dbReference>
<keyword evidence="8 14" id="KW-0547">Nucleotide-binding</keyword>
<keyword evidence="6" id="KW-0732">Signal</keyword>
<dbReference type="Gene3D" id="1.10.510.10">
    <property type="entry name" value="Transferase(Phosphotransferase) domain 1"/>
    <property type="match status" value="1"/>
</dbReference>
<keyword evidence="18" id="KW-1185">Reference proteome</keyword>
<reference evidence="17 18" key="1">
    <citation type="journal article" date="2019" name="Nat. Plants">
        <title>Genome sequencing of Musa balbisiana reveals subgenome evolution and function divergence in polyploid bananas.</title>
        <authorList>
            <person name="Yao X."/>
        </authorList>
    </citation>
    <scope>NUCLEOTIDE SEQUENCE [LARGE SCALE GENOMIC DNA]</scope>
    <source>
        <strain evidence="18">cv. DH-PKW</strain>
        <tissue evidence="17">Leaves</tissue>
    </source>
</reference>
<dbReference type="FunFam" id="3.80.10.10:FF:000516">
    <property type="entry name" value="Leucine-rich repeat family protein"/>
    <property type="match status" value="1"/>
</dbReference>
<evidence type="ECO:0000256" key="2">
    <source>
        <dbReference type="ARBA" id="ARBA00004479"/>
    </source>
</evidence>
<dbReference type="InterPro" id="IPR000719">
    <property type="entry name" value="Prot_kinase_dom"/>
</dbReference>
<dbReference type="SUPFAM" id="SSF52058">
    <property type="entry name" value="L domain-like"/>
    <property type="match status" value="2"/>
</dbReference>
<evidence type="ECO:0000256" key="5">
    <source>
        <dbReference type="ARBA" id="ARBA00022692"/>
    </source>
</evidence>
<evidence type="ECO:0000256" key="1">
    <source>
        <dbReference type="ARBA" id="ARBA00004162"/>
    </source>
</evidence>
<dbReference type="Pfam" id="PF00560">
    <property type="entry name" value="LRR_1"/>
    <property type="match status" value="3"/>
</dbReference>
<evidence type="ECO:0000256" key="13">
    <source>
        <dbReference type="ARBA" id="ARBA00023180"/>
    </source>
</evidence>
<keyword evidence="3" id="KW-0433">Leucine-rich repeat</keyword>
<keyword evidence="4" id="KW-0808">Transferase</keyword>
<feature type="transmembrane region" description="Helical" evidence="15">
    <location>
        <begin position="708"/>
        <end position="728"/>
    </location>
</feature>
<dbReference type="Gene3D" id="3.30.200.20">
    <property type="entry name" value="Phosphorylase Kinase, domain 1"/>
    <property type="match status" value="1"/>
</dbReference>
<dbReference type="FunFam" id="1.10.510.10:FF:000388">
    <property type="entry name" value="Leucine-rich repeat receptor-like tyrosine-protein kinase PXC3"/>
    <property type="match status" value="1"/>
</dbReference>
<dbReference type="InterPro" id="IPR013210">
    <property type="entry name" value="LRR_N_plant-typ"/>
</dbReference>
<feature type="transmembrane region" description="Helical" evidence="15">
    <location>
        <begin position="597"/>
        <end position="620"/>
    </location>
</feature>
<feature type="binding site" evidence="14">
    <location>
        <position position="680"/>
    </location>
    <ligand>
        <name>ATP</name>
        <dbReference type="ChEBI" id="CHEBI:30616"/>
    </ligand>
</feature>
<sequence length="940" mass="103130">MQCCSSAEAASLHHQPRCNDNYKRELISSPAQRMTPSPHSTTSFGSRIQLCRRPKEWEEETMASSSAAHQTLLLTLFLSFVCGLSSSSESDLLLTFKSSMEDPTLALSDWSPNSTNHCNWTGITCSKTTSLVTSVDLHGLNLTGDISPSICQLPQLSDLNLANNFFDEAISLRLSECTRLVTLNLSNNLLWGTFPDQIVLLSSLSTLDLSRNRIEGQIPVRLGSLKRLQVLNLGSNLFSGIIHPPVFRNLRELVLLDLSQNPSLASELPREIGGLAKLRWLKMQRSGLHGAIPESFVGLHELEVLDLSQNNLTGKIPLGFGLGFLKLTSLDFSQNMLSGSFPTDVCYGKSLKQLNLLENSFTGPIPYSIEKCLSLEKFQVQDNGFSGELPSGLWSLPELKLVRAENNQFSGEMPDLAVVLSHLEQVQIDNNSFTGRIPGGLGMIHTMYRFSASLNGFSGDLPSDIFDSPVLSIINLSHNSLTGSIPELRNCRKLVSLSLADNSLTGNIPPSLGHLPVLTYIDISSNRLSGEIPPELQNLKLALFNVSFNQLSGSVPTSLVSGLPASFLQGNPDLCGPGLPNPCNGPLKRRNSKTIGLIWAAIVVSIAVGFTVLIVGLYVVCRMLRGKPRSGTWKSVFFYPLGITEEELLMALVEKNMIGEGAFGKVHVLQLPGGEFVAVKRLLNSSNLSFRIVKAEIKTMAKARHRNVAKLLGFCYSKGTILLIFEYLKKGSLGDALHKPGFSLEWSFRLKLAIGSAQGLLYLHKDYFSQILHRNVKSNNILIGDGFEPKITDFGLDRIIGEASYRSSVASELGSYCYMPPEYDCSKKPTEQMDIYSFGVVLLELVTGRPAEQPEARESLDVIKFVRRKVNMTNGALQVLDPKISSSAQQEMLEVLELALRCTSILPEKRPAIVEVVRALQSLEPIAHPPMFSSELPSAE</sequence>
<keyword evidence="13" id="KW-0325">Glycoprotein</keyword>
<protein>
    <recommendedName>
        <fullName evidence="16">Protein kinase domain-containing protein</fullName>
    </recommendedName>
</protein>
<accession>A0A4S8IIR9</accession>
<dbReference type="PROSITE" id="PS00107">
    <property type="entry name" value="PROTEIN_KINASE_ATP"/>
    <property type="match status" value="1"/>
</dbReference>
<evidence type="ECO:0000256" key="12">
    <source>
        <dbReference type="ARBA" id="ARBA00023170"/>
    </source>
</evidence>
<dbReference type="PROSITE" id="PS50011">
    <property type="entry name" value="PROTEIN_KINASE_DOM"/>
    <property type="match status" value="1"/>
</dbReference>
<dbReference type="EMBL" id="PYDT01000010">
    <property type="protein sequence ID" value="THU48233.1"/>
    <property type="molecule type" value="Genomic_DNA"/>
</dbReference>
<evidence type="ECO:0000313" key="18">
    <source>
        <dbReference type="Proteomes" id="UP000317650"/>
    </source>
</evidence>
<dbReference type="Proteomes" id="UP000317650">
    <property type="component" value="Chromosome 9"/>
</dbReference>
<evidence type="ECO:0000259" key="16">
    <source>
        <dbReference type="PROSITE" id="PS50011"/>
    </source>
</evidence>
<gene>
    <name evidence="17" type="ORF">C4D60_Mb09t24070</name>
</gene>
<dbReference type="SUPFAM" id="SSF56112">
    <property type="entry name" value="Protein kinase-like (PK-like)"/>
    <property type="match status" value="1"/>
</dbReference>
<organism evidence="17 18">
    <name type="scientific">Musa balbisiana</name>
    <name type="common">Banana</name>
    <dbReference type="NCBI Taxonomy" id="52838"/>
    <lineage>
        <taxon>Eukaryota</taxon>
        <taxon>Viridiplantae</taxon>
        <taxon>Streptophyta</taxon>
        <taxon>Embryophyta</taxon>
        <taxon>Tracheophyta</taxon>
        <taxon>Spermatophyta</taxon>
        <taxon>Magnoliopsida</taxon>
        <taxon>Liliopsida</taxon>
        <taxon>Zingiberales</taxon>
        <taxon>Musaceae</taxon>
        <taxon>Musa</taxon>
    </lineage>
</organism>
<dbReference type="InterPro" id="IPR001611">
    <property type="entry name" value="Leu-rich_rpt"/>
</dbReference>
<evidence type="ECO:0000256" key="9">
    <source>
        <dbReference type="ARBA" id="ARBA00022840"/>
    </source>
</evidence>
<dbReference type="AlphaFoldDB" id="A0A4S8IIR9"/>